<dbReference type="EMBL" id="JAVFKD010000004">
    <property type="protein sequence ID" value="KAK5995959.1"/>
    <property type="molecule type" value="Genomic_DNA"/>
</dbReference>
<evidence type="ECO:0000313" key="2">
    <source>
        <dbReference type="EMBL" id="KAK5995959.1"/>
    </source>
</evidence>
<accession>A0ABR0SVC8</accession>
<name>A0ABR0SVC8_9HYPO</name>
<keyword evidence="3" id="KW-1185">Reference proteome</keyword>
<gene>
    <name evidence="2" type="ORF">PT974_04379</name>
</gene>
<feature type="compositionally biased region" description="Polar residues" evidence="1">
    <location>
        <begin position="52"/>
        <end position="71"/>
    </location>
</feature>
<proteinExistence type="predicted"/>
<dbReference type="Proteomes" id="UP001338125">
    <property type="component" value="Unassembled WGS sequence"/>
</dbReference>
<reference evidence="2 3" key="1">
    <citation type="submission" date="2024-01" db="EMBL/GenBank/DDBJ databases">
        <title>Complete genome of Cladobotryum mycophilum ATHUM6906.</title>
        <authorList>
            <person name="Christinaki A.C."/>
            <person name="Myridakis A.I."/>
            <person name="Kouvelis V.N."/>
        </authorList>
    </citation>
    <scope>NUCLEOTIDE SEQUENCE [LARGE SCALE GENOMIC DNA]</scope>
    <source>
        <strain evidence="2 3">ATHUM6906</strain>
    </source>
</reference>
<protein>
    <submittedName>
        <fullName evidence="2">Uncharacterized protein</fullName>
    </submittedName>
</protein>
<evidence type="ECO:0000313" key="3">
    <source>
        <dbReference type="Proteomes" id="UP001338125"/>
    </source>
</evidence>
<feature type="region of interest" description="Disordered" evidence="1">
    <location>
        <begin position="19"/>
        <end position="81"/>
    </location>
</feature>
<sequence>MPGNPDPFGLQFGLMAPVGSVTSRIDNPVPPPLPPRRRTEPGQDYLQKPAASPTSTRPNFNVPTGLSSNPPDQHASDGIHSPTAHFSLRSLLSKATKKASHGIARTVSSPMDNVQVVVNGVQLGRGDIANLWAQLGSVSSGAYWYDRRSGAYGLIGGPCIGAMMPGQHLGGGQLAPNSSGNSGTGVFINGREIHALDVMGLRNIGVSVMQGNWWVNGDGSYGAIGSPIVIGNLRMQAQRSGTTGSQSWNTGQGNYGGSDGQGFWYVGGSGWNVSGGG</sequence>
<organism evidence="2 3">
    <name type="scientific">Cladobotryum mycophilum</name>
    <dbReference type="NCBI Taxonomy" id="491253"/>
    <lineage>
        <taxon>Eukaryota</taxon>
        <taxon>Fungi</taxon>
        <taxon>Dikarya</taxon>
        <taxon>Ascomycota</taxon>
        <taxon>Pezizomycotina</taxon>
        <taxon>Sordariomycetes</taxon>
        <taxon>Hypocreomycetidae</taxon>
        <taxon>Hypocreales</taxon>
        <taxon>Hypocreaceae</taxon>
        <taxon>Cladobotryum</taxon>
    </lineage>
</organism>
<comment type="caution">
    <text evidence="2">The sequence shown here is derived from an EMBL/GenBank/DDBJ whole genome shotgun (WGS) entry which is preliminary data.</text>
</comment>
<evidence type="ECO:0000256" key="1">
    <source>
        <dbReference type="SAM" id="MobiDB-lite"/>
    </source>
</evidence>